<reference evidence="3" key="2">
    <citation type="journal article" date="2023" name="IMA Fungus">
        <title>Comparative genomic study of the Penicillium genus elucidates a diverse pangenome and 15 lateral gene transfer events.</title>
        <authorList>
            <person name="Petersen C."/>
            <person name="Sorensen T."/>
            <person name="Nielsen M.R."/>
            <person name="Sondergaard T.E."/>
            <person name="Sorensen J.L."/>
            <person name="Fitzpatrick D.A."/>
            <person name="Frisvad J.C."/>
            <person name="Nielsen K.L."/>
        </authorList>
    </citation>
    <scope>NUCLEOTIDE SEQUENCE</scope>
    <source>
        <strain evidence="3">IBT 19713</strain>
    </source>
</reference>
<dbReference type="AlphaFoldDB" id="A0A9W9TTV7"/>
<comment type="caution">
    <text evidence="3">The sequence shown here is derived from an EMBL/GenBank/DDBJ whole genome shotgun (WGS) entry which is preliminary data.</text>
</comment>
<protein>
    <recommendedName>
        <fullName evidence="5">Condensation domain-containing protein</fullName>
    </recommendedName>
</protein>
<accession>A0A9W9TTV7</accession>
<dbReference type="GO" id="GO:0043041">
    <property type="term" value="P:amino acid activation for nonribosomal peptide biosynthetic process"/>
    <property type="evidence" value="ECO:0007669"/>
    <property type="project" value="TreeGrafter"/>
</dbReference>
<reference evidence="3" key="1">
    <citation type="submission" date="2022-11" db="EMBL/GenBank/DDBJ databases">
        <authorList>
            <person name="Petersen C."/>
        </authorList>
    </citation>
    <scope>NUCLEOTIDE SEQUENCE</scope>
    <source>
        <strain evidence="3">IBT 19713</strain>
    </source>
</reference>
<dbReference type="SUPFAM" id="SSF52777">
    <property type="entry name" value="CoA-dependent acyltransferases"/>
    <property type="match status" value="2"/>
</dbReference>
<name>A0A9W9TTV7_9EURO</name>
<dbReference type="PANTHER" id="PTHR45527">
    <property type="entry name" value="NONRIBOSOMAL PEPTIDE SYNTHETASE"/>
    <property type="match status" value="1"/>
</dbReference>
<dbReference type="GO" id="GO:0005737">
    <property type="term" value="C:cytoplasm"/>
    <property type="evidence" value="ECO:0007669"/>
    <property type="project" value="TreeGrafter"/>
</dbReference>
<dbReference type="Proteomes" id="UP001150941">
    <property type="component" value="Unassembled WGS sequence"/>
</dbReference>
<keyword evidence="1" id="KW-0436">Ligase</keyword>
<dbReference type="Gene3D" id="3.30.559.10">
    <property type="entry name" value="Chloramphenicol acetyltransferase-like domain"/>
    <property type="match status" value="1"/>
</dbReference>
<evidence type="ECO:0000256" key="1">
    <source>
        <dbReference type="ARBA" id="ARBA00022598"/>
    </source>
</evidence>
<dbReference type="GO" id="GO:0044550">
    <property type="term" value="P:secondary metabolite biosynthetic process"/>
    <property type="evidence" value="ECO:0007669"/>
    <property type="project" value="TreeGrafter"/>
</dbReference>
<feature type="region of interest" description="Disordered" evidence="2">
    <location>
        <begin position="1"/>
        <end position="23"/>
    </location>
</feature>
<evidence type="ECO:0000313" key="4">
    <source>
        <dbReference type="Proteomes" id="UP001150941"/>
    </source>
</evidence>
<dbReference type="PANTHER" id="PTHR45527:SF3">
    <property type="entry name" value="SIDEROPHORE SYNTHETASE (EUROFUNG)"/>
    <property type="match status" value="1"/>
</dbReference>
<dbReference type="OrthoDB" id="416786at2759"/>
<gene>
    <name evidence="3" type="ORF">N7468_003953</name>
</gene>
<dbReference type="GO" id="GO:0016874">
    <property type="term" value="F:ligase activity"/>
    <property type="evidence" value="ECO:0007669"/>
    <property type="project" value="UniProtKB-KW"/>
</dbReference>
<dbReference type="GO" id="GO:0031177">
    <property type="term" value="F:phosphopantetheine binding"/>
    <property type="evidence" value="ECO:0007669"/>
    <property type="project" value="TreeGrafter"/>
</dbReference>
<evidence type="ECO:0008006" key="5">
    <source>
        <dbReference type="Google" id="ProtNLM"/>
    </source>
</evidence>
<dbReference type="GeneID" id="83200553"/>
<dbReference type="Gene3D" id="3.30.559.30">
    <property type="entry name" value="Nonribosomal peptide synthetase, condensation domain"/>
    <property type="match status" value="1"/>
</dbReference>
<dbReference type="RefSeq" id="XP_058332253.1">
    <property type="nucleotide sequence ID" value="XM_058473250.1"/>
</dbReference>
<dbReference type="EMBL" id="JAPQKS010000003">
    <property type="protein sequence ID" value="KAJ5239334.1"/>
    <property type="molecule type" value="Genomic_DNA"/>
</dbReference>
<proteinExistence type="predicted"/>
<organism evidence="3 4">
    <name type="scientific">Penicillium chermesinum</name>
    <dbReference type="NCBI Taxonomy" id="63820"/>
    <lineage>
        <taxon>Eukaryota</taxon>
        <taxon>Fungi</taxon>
        <taxon>Dikarya</taxon>
        <taxon>Ascomycota</taxon>
        <taxon>Pezizomycotina</taxon>
        <taxon>Eurotiomycetes</taxon>
        <taxon>Eurotiomycetidae</taxon>
        <taxon>Eurotiales</taxon>
        <taxon>Aspergillaceae</taxon>
        <taxon>Penicillium</taxon>
    </lineage>
</organism>
<sequence>MSQPPRSRRRRPPNGSLHIAGSVDSCSSDSRHIQRYDFCQAMLQGNVDSANVLDNGAPVPEGVYARFIYEVHGTASLEQLEKACRLLIQNNEILRTRFSITVEPERAVGVISSDDTSAQFLYFDVISGAEAHWKTFKKDYLDQRLAEFCFVVSEVHRDLYNGKQPDPGPPFSQFAEYLSRNSVSPACEHFWREKLMGSKPTVIGSGSSVSMIPDGCFVERVTAPSRSQFTFAVILYTAWALSLRNTTRNQDVTFFGSVSGRNMSFHRSANVVGPCINVIPTCVKLHKCRTIYH</sequence>
<evidence type="ECO:0000256" key="2">
    <source>
        <dbReference type="SAM" id="MobiDB-lite"/>
    </source>
</evidence>
<dbReference type="InterPro" id="IPR023213">
    <property type="entry name" value="CAT-like_dom_sf"/>
</dbReference>
<evidence type="ECO:0000313" key="3">
    <source>
        <dbReference type="EMBL" id="KAJ5239334.1"/>
    </source>
</evidence>
<keyword evidence="4" id="KW-1185">Reference proteome</keyword>
<feature type="compositionally biased region" description="Basic residues" evidence="2">
    <location>
        <begin position="1"/>
        <end position="12"/>
    </location>
</feature>